<feature type="region of interest" description="Disordered" evidence="1">
    <location>
        <begin position="732"/>
        <end position="759"/>
    </location>
</feature>
<sequence length="759" mass="83565">MTRLEYQKKVQDAEQKAQTRTKLKETELEVFAGLDDVSARTDNTTRSVNRKLNGVMQLSDRSTPSENHSNRSQNKSSYQTLPSQSVQNLNSENPLANYTGNADSLRQIAPLQSSTKTFRSALSAPKSILYAESDESSDEEAEKSMKPFPSPGTDGATVMEGIQIKDMDSVLNAVLDDGVGHDSASAALIGSFLHLQQQQIQQPQNWIQNQQHPGASVSPPLQQEMLFQRTLSPQWSVGSPMQHTHSTSAAHVADNGLIPTTTSPSPLVSPRAMVAIVSQPPVLTTPDGALTDLPTGTPETLDERAGEKKKIGEIVAGDGSGSDTFSQQAQSERDEDESESDDRNASDDDLLQAFADKGYGFSDALHCRYSVDWTGVGAGGEPKFRRIQGTLWATLPLETADMIARMAGKEAKFMKDLFPDISDKTTMRSEADWICRKKGLRILWRWALSHRHEKLFKDREILEKAFITWGFKWILSKGVDVEYYGKPHSPEWDHVAYSGLESDIPEDEETVSANEHEEGDEDEDEDGEEELDWDGDVEDEDTSPDYGTALYHAVKLALPEFVDVLLGAGATVTEQELYLAAKHCNINILLALVLAVEDSSDPSKPDDQTFTAVLETVLEIGPERIYIEPVEDFLDRFLAVLNLLVLCGADYDGEYSLEEFGAVLVGQLVDEPEERVSFLKLSVSRGYGKVVEDFVDCDGIDEDLAFELHSIAVENGHARIVSVLRGFGGDCADGESTEGDGTEGFGTDRERHDGMEEEV</sequence>
<feature type="region of interest" description="Disordered" evidence="1">
    <location>
        <begin position="132"/>
        <end position="154"/>
    </location>
</feature>
<protein>
    <submittedName>
        <fullName evidence="2">Uncharacterized protein</fullName>
    </submittedName>
</protein>
<comment type="caution">
    <text evidence="2">The sequence shown here is derived from an EMBL/GenBank/DDBJ whole genome shotgun (WGS) entry which is preliminary data.</text>
</comment>
<reference evidence="2" key="1">
    <citation type="submission" date="2020-05" db="EMBL/GenBank/DDBJ databases">
        <title>Phylogenomic resolution of chytrid fungi.</title>
        <authorList>
            <person name="Stajich J.E."/>
            <person name="Amses K."/>
            <person name="Simmons R."/>
            <person name="Seto K."/>
            <person name="Myers J."/>
            <person name="Bonds A."/>
            <person name="Quandt C.A."/>
            <person name="Barry K."/>
            <person name="Liu P."/>
            <person name="Grigoriev I."/>
            <person name="Longcore J.E."/>
            <person name="James T.Y."/>
        </authorList>
    </citation>
    <scope>NUCLEOTIDE SEQUENCE</scope>
    <source>
        <strain evidence="2">JEL0318</strain>
    </source>
</reference>
<dbReference type="AlphaFoldDB" id="A0AAD5X8Z6"/>
<dbReference type="InterPro" id="IPR036770">
    <property type="entry name" value="Ankyrin_rpt-contain_sf"/>
</dbReference>
<feature type="compositionally biased region" description="Basic and acidic residues" evidence="1">
    <location>
        <begin position="301"/>
        <end position="312"/>
    </location>
</feature>
<proteinExistence type="predicted"/>
<feature type="compositionally biased region" description="Acidic residues" evidence="1">
    <location>
        <begin position="132"/>
        <end position="141"/>
    </location>
</feature>
<dbReference type="SUPFAM" id="SSF48403">
    <property type="entry name" value="Ankyrin repeat"/>
    <property type="match status" value="1"/>
</dbReference>
<feature type="region of interest" description="Disordered" evidence="1">
    <location>
        <begin position="282"/>
        <end position="346"/>
    </location>
</feature>
<feature type="region of interest" description="Disordered" evidence="1">
    <location>
        <begin position="1"/>
        <end position="23"/>
    </location>
</feature>
<accession>A0AAD5X8Z6</accession>
<feature type="compositionally biased region" description="Polar residues" evidence="1">
    <location>
        <begin position="59"/>
        <end position="98"/>
    </location>
</feature>
<evidence type="ECO:0000313" key="3">
    <source>
        <dbReference type="Proteomes" id="UP001212841"/>
    </source>
</evidence>
<feature type="compositionally biased region" description="Acidic residues" evidence="1">
    <location>
        <begin position="517"/>
        <end position="543"/>
    </location>
</feature>
<dbReference type="Proteomes" id="UP001212841">
    <property type="component" value="Unassembled WGS sequence"/>
</dbReference>
<gene>
    <name evidence="2" type="ORF">HK097_004594</name>
</gene>
<evidence type="ECO:0000256" key="1">
    <source>
        <dbReference type="SAM" id="MobiDB-lite"/>
    </source>
</evidence>
<feature type="compositionally biased region" description="Basic and acidic residues" evidence="1">
    <location>
        <begin position="746"/>
        <end position="759"/>
    </location>
</feature>
<evidence type="ECO:0000313" key="2">
    <source>
        <dbReference type="EMBL" id="KAJ3056733.1"/>
    </source>
</evidence>
<organism evidence="2 3">
    <name type="scientific">Rhizophlyctis rosea</name>
    <dbReference type="NCBI Taxonomy" id="64517"/>
    <lineage>
        <taxon>Eukaryota</taxon>
        <taxon>Fungi</taxon>
        <taxon>Fungi incertae sedis</taxon>
        <taxon>Chytridiomycota</taxon>
        <taxon>Chytridiomycota incertae sedis</taxon>
        <taxon>Chytridiomycetes</taxon>
        <taxon>Rhizophlyctidales</taxon>
        <taxon>Rhizophlyctidaceae</taxon>
        <taxon>Rhizophlyctis</taxon>
    </lineage>
</organism>
<feature type="compositionally biased region" description="Acidic residues" evidence="1">
    <location>
        <begin position="732"/>
        <end position="741"/>
    </location>
</feature>
<dbReference type="Gene3D" id="1.25.40.20">
    <property type="entry name" value="Ankyrin repeat-containing domain"/>
    <property type="match status" value="1"/>
</dbReference>
<feature type="region of interest" description="Disordered" evidence="1">
    <location>
        <begin position="36"/>
        <end position="98"/>
    </location>
</feature>
<feature type="region of interest" description="Disordered" evidence="1">
    <location>
        <begin position="506"/>
        <end position="544"/>
    </location>
</feature>
<dbReference type="EMBL" id="JADGJD010000022">
    <property type="protein sequence ID" value="KAJ3056733.1"/>
    <property type="molecule type" value="Genomic_DNA"/>
</dbReference>
<keyword evidence="3" id="KW-1185">Reference proteome</keyword>
<name>A0AAD5X8Z6_9FUNG</name>